<comment type="similarity">
    <text evidence="2">Belongs to the SELO family.</text>
</comment>
<evidence type="ECO:0000256" key="1">
    <source>
        <dbReference type="ARBA" id="ARBA00001946"/>
    </source>
</evidence>
<keyword evidence="11" id="KW-1185">Reference proteome</keyword>
<sequence>MFLFHFLPEKLTAIHPTIILRPSNLINSHLIVRGIWRSYGVMRLLAAVRKGPNFDNLALRALPVNVEGNQVRTVPDACFVRVKPTQVQLPRLVLASHEALELLELPTELVKRDSQCADAHDEFVQYLSGNKIWSGSEPSAHCYCGHQFGSFVGQLGDGAVIYLGEVVNSKDERWELQLKGAGPTPFSRSADGRKVLRSSLREFLCSEAMHHLGIPTTRAATLVTSDTWVQRDVFYTGQIILERASVTSRLAPSFIRFGSFEISKPKDPITGRQGPSADNPMIVQTLSNYVISTFYPEIWSKRVPNDFASLYLDFFEEVVRRTATLVALWQTVGFCHGLIVYAGDFIFVPNSFFLFYPLNDGVCSVLNTDNMSILGLTMDYGPFGFMDRFMWDHVCNASDTDGRYSYAQQPSVCAWNCARLAECLIRALGGDADQFCAPDQSNADNETGRLAARFRTVLNRSFMPTFQEVYLRQMRRKRSEFRPCGISAQLGLFASDVPEDADLVKSLFDTMELTGADFTNTFVALGTAVADATDRCSHLCRINLNADHLMHGCCDVEELREAYQPSEMDRQRETLLRFAGVIRHMVERMDDRKVLKPVEKAQRLRLYENMSQDEKRARDRCLWQIWLDRYALRLRMDMDRRHEASAEQRLELMYATNPQIVLRNYMAERVIRAAESGDYLPAESLLETLRHPFKFDQAQTEFTRPPNWARELRIT</sequence>
<protein>
    <recommendedName>
        <fullName evidence="9">Selenoprotein O</fullName>
    </recommendedName>
</protein>
<dbReference type="GO" id="GO:0016779">
    <property type="term" value="F:nucleotidyltransferase activity"/>
    <property type="evidence" value="ECO:0007669"/>
    <property type="project" value="UniProtKB-KW"/>
</dbReference>
<organism evidence="10 11">
    <name type="scientific">Fasciola hepatica</name>
    <name type="common">Liver fluke</name>
    <dbReference type="NCBI Taxonomy" id="6192"/>
    <lineage>
        <taxon>Eukaryota</taxon>
        <taxon>Metazoa</taxon>
        <taxon>Spiralia</taxon>
        <taxon>Lophotrochozoa</taxon>
        <taxon>Platyhelminthes</taxon>
        <taxon>Trematoda</taxon>
        <taxon>Digenea</taxon>
        <taxon>Plagiorchiida</taxon>
        <taxon>Echinostomata</taxon>
        <taxon>Echinostomatoidea</taxon>
        <taxon>Fasciolidae</taxon>
        <taxon>Fasciola</taxon>
    </lineage>
</organism>
<dbReference type="Proteomes" id="UP000230066">
    <property type="component" value="Unassembled WGS sequence"/>
</dbReference>
<evidence type="ECO:0000256" key="3">
    <source>
        <dbReference type="ARBA" id="ARBA00022679"/>
    </source>
</evidence>
<keyword evidence="7" id="KW-0067">ATP-binding</keyword>
<dbReference type="HAMAP" id="MF_00692">
    <property type="entry name" value="SelO"/>
    <property type="match status" value="1"/>
</dbReference>
<evidence type="ECO:0000256" key="6">
    <source>
        <dbReference type="ARBA" id="ARBA00022741"/>
    </source>
</evidence>
<evidence type="ECO:0000256" key="4">
    <source>
        <dbReference type="ARBA" id="ARBA00022695"/>
    </source>
</evidence>
<evidence type="ECO:0000256" key="7">
    <source>
        <dbReference type="ARBA" id="ARBA00022840"/>
    </source>
</evidence>
<evidence type="ECO:0000256" key="2">
    <source>
        <dbReference type="ARBA" id="ARBA00009747"/>
    </source>
</evidence>
<comment type="cofactor">
    <cofactor evidence="1">
        <name>Mg(2+)</name>
        <dbReference type="ChEBI" id="CHEBI:18420"/>
    </cofactor>
</comment>
<gene>
    <name evidence="10" type="ORF">D915_001259</name>
</gene>
<dbReference type="GO" id="GO:0005524">
    <property type="term" value="F:ATP binding"/>
    <property type="evidence" value="ECO:0007669"/>
    <property type="project" value="UniProtKB-KW"/>
</dbReference>
<comment type="caution">
    <text evidence="10">The sequence shown here is derived from an EMBL/GenBank/DDBJ whole genome shotgun (WGS) entry which is preliminary data.</text>
</comment>
<evidence type="ECO:0000256" key="5">
    <source>
        <dbReference type="ARBA" id="ARBA00022723"/>
    </source>
</evidence>
<reference evidence="10" key="1">
    <citation type="submission" date="2019-03" db="EMBL/GenBank/DDBJ databases">
        <title>Improved annotation for the trematode Fasciola hepatica.</title>
        <authorList>
            <person name="Choi Y.-J."/>
            <person name="Martin J."/>
            <person name="Mitreva M."/>
        </authorList>
    </citation>
    <scope>NUCLEOTIDE SEQUENCE [LARGE SCALE GENOMIC DNA]</scope>
</reference>
<dbReference type="EMBL" id="JXXN02000277">
    <property type="protein sequence ID" value="THD27949.1"/>
    <property type="molecule type" value="Genomic_DNA"/>
</dbReference>
<keyword evidence="4" id="KW-0548">Nucleotidyltransferase</keyword>
<dbReference type="PANTHER" id="PTHR12153">
    <property type="entry name" value="SELENOPROTEIN O"/>
    <property type="match status" value="1"/>
</dbReference>
<dbReference type="PANTHER" id="PTHR12153:SF15">
    <property type="entry name" value="PROTEIN ADENYLYLTRANSFERASE SELO, MITOCHONDRIAL"/>
    <property type="match status" value="1"/>
</dbReference>
<dbReference type="AlphaFoldDB" id="A0A4E0RGK8"/>
<evidence type="ECO:0000256" key="9">
    <source>
        <dbReference type="ARBA" id="ARBA00031547"/>
    </source>
</evidence>
<keyword evidence="6" id="KW-0547">Nucleotide-binding</keyword>
<evidence type="ECO:0000256" key="8">
    <source>
        <dbReference type="ARBA" id="ARBA00022842"/>
    </source>
</evidence>
<accession>A0A4E0RGK8</accession>
<dbReference type="Pfam" id="PF02696">
    <property type="entry name" value="SelO"/>
    <property type="match status" value="2"/>
</dbReference>
<dbReference type="InterPro" id="IPR003846">
    <property type="entry name" value="SelO"/>
</dbReference>
<keyword evidence="8" id="KW-0460">Magnesium</keyword>
<proteinExistence type="inferred from homology"/>
<dbReference type="GO" id="GO:0046872">
    <property type="term" value="F:metal ion binding"/>
    <property type="evidence" value="ECO:0007669"/>
    <property type="project" value="UniProtKB-KW"/>
</dbReference>
<keyword evidence="5" id="KW-0479">Metal-binding</keyword>
<keyword evidence="3" id="KW-0808">Transferase</keyword>
<evidence type="ECO:0000313" key="11">
    <source>
        <dbReference type="Proteomes" id="UP000230066"/>
    </source>
</evidence>
<name>A0A4E0RGK8_FASHE</name>
<evidence type="ECO:0000313" key="10">
    <source>
        <dbReference type="EMBL" id="THD27949.1"/>
    </source>
</evidence>